<evidence type="ECO:0000256" key="1">
    <source>
        <dbReference type="SAM" id="Coils"/>
    </source>
</evidence>
<dbReference type="InParanoid" id="A0A0D0AP48"/>
<feature type="region of interest" description="Disordered" evidence="2">
    <location>
        <begin position="177"/>
        <end position="206"/>
    </location>
</feature>
<reference evidence="5" key="2">
    <citation type="submission" date="2015-01" db="EMBL/GenBank/DDBJ databases">
        <title>Evolutionary Origins and Diversification of the Mycorrhizal Mutualists.</title>
        <authorList>
            <consortium name="DOE Joint Genome Institute"/>
            <consortium name="Mycorrhizal Genomics Consortium"/>
            <person name="Kohler A."/>
            <person name="Kuo A."/>
            <person name="Nagy L.G."/>
            <person name="Floudas D."/>
            <person name="Copeland A."/>
            <person name="Barry K.W."/>
            <person name="Cichocki N."/>
            <person name="Veneault-Fourrey C."/>
            <person name="LaButti K."/>
            <person name="Lindquist E.A."/>
            <person name="Lipzen A."/>
            <person name="Lundell T."/>
            <person name="Morin E."/>
            <person name="Murat C."/>
            <person name="Riley R."/>
            <person name="Ohm R."/>
            <person name="Sun H."/>
            <person name="Tunlid A."/>
            <person name="Henrissat B."/>
            <person name="Grigoriev I.V."/>
            <person name="Hibbett D.S."/>
            <person name="Martin F."/>
        </authorList>
    </citation>
    <scope>NUCLEOTIDE SEQUENCE [LARGE SCALE GENOMIC DNA]</scope>
    <source>
        <strain evidence="5">UH-Slu-Lm8-n1</strain>
    </source>
</reference>
<keyword evidence="5" id="KW-1185">Reference proteome</keyword>
<dbReference type="Pfam" id="PF13352">
    <property type="entry name" value="DUF4100"/>
    <property type="match status" value="1"/>
</dbReference>
<dbReference type="InterPro" id="IPR025165">
    <property type="entry name" value="DUF4100"/>
</dbReference>
<feature type="compositionally biased region" description="Low complexity" evidence="2">
    <location>
        <begin position="131"/>
        <end position="145"/>
    </location>
</feature>
<reference evidence="4 5" key="1">
    <citation type="submission" date="2014-04" db="EMBL/GenBank/DDBJ databases">
        <authorList>
            <consortium name="DOE Joint Genome Institute"/>
            <person name="Kuo A."/>
            <person name="Ruytinx J."/>
            <person name="Rineau F."/>
            <person name="Colpaert J."/>
            <person name="Kohler A."/>
            <person name="Nagy L.G."/>
            <person name="Floudas D."/>
            <person name="Copeland A."/>
            <person name="Barry K.W."/>
            <person name="Cichocki N."/>
            <person name="Veneault-Fourrey C."/>
            <person name="LaButti K."/>
            <person name="Lindquist E.A."/>
            <person name="Lipzen A."/>
            <person name="Lundell T."/>
            <person name="Morin E."/>
            <person name="Murat C."/>
            <person name="Sun H."/>
            <person name="Tunlid A."/>
            <person name="Henrissat B."/>
            <person name="Grigoriev I.V."/>
            <person name="Hibbett D.S."/>
            <person name="Martin F."/>
            <person name="Nordberg H.P."/>
            <person name="Cantor M.N."/>
            <person name="Hua S.X."/>
        </authorList>
    </citation>
    <scope>NUCLEOTIDE SEQUENCE [LARGE SCALE GENOMIC DNA]</scope>
    <source>
        <strain evidence="4 5">UH-Slu-Lm8-n1</strain>
    </source>
</reference>
<evidence type="ECO:0000256" key="2">
    <source>
        <dbReference type="SAM" id="MobiDB-lite"/>
    </source>
</evidence>
<dbReference type="AlphaFoldDB" id="A0A0D0AP48"/>
<dbReference type="HOGENOM" id="CLU_003921_1_0_1"/>
<feature type="coiled-coil region" evidence="1">
    <location>
        <begin position="80"/>
        <end position="121"/>
    </location>
</feature>
<evidence type="ECO:0000259" key="3">
    <source>
        <dbReference type="Pfam" id="PF13352"/>
    </source>
</evidence>
<keyword evidence="1" id="KW-0175">Coiled coil</keyword>
<dbReference type="Proteomes" id="UP000054485">
    <property type="component" value="Unassembled WGS sequence"/>
</dbReference>
<evidence type="ECO:0000313" key="5">
    <source>
        <dbReference type="Proteomes" id="UP000054485"/>
    </source>
</evidence>
<dbReference type="STRING" id="930992.A0A0D0AP48"/>
<proteinExistence type="predicted"/>
<feature type="non-terminal residue" evidence="4">
    <location>
        <position position="1"/>
    </location>
</feature>
<evidence type="ECO:0000313" key="4">
    <source>
        <dbReference type="EMBL" id="KIK33773.1"/>
    </source>
</evidence>
<feature type="domain" description="DUF4100" evidence="3">
    <location>
        <begin position="39"/>
        <end position="262"/>
    </location>
</feature>
<gene>
    <name evidence="4" type="ORF">CY34DRAFT_61867</name>
</gene>
<sequence>CQERAKYLEAGKCKLDDANRLAQLDGSRIFGRERTLKEKIDRYNKENPPTQRVQAGLFYRASPEIDCVLEIDPSAFVHTVVDSESELDEDKRALENAKQALAFAKAKLDQKRSAKDNAKTKNVRFDGVDIPSAQRARPAPASRQATVEEELISPEVRASTSKGKSLEVAKIISPAPDAPVENAKLSPTSPKSKPDNPTPLVVSAPAPTGAYRLSCPLEDKSAEKRITDQILDITLPVPIRDILAVSPDIRKSMRDLSSNKRVTVGTVSVNELSSHPVTHHWMRQYEDARMRSDDGRIVADHFAPLRCIRATTIGGRVLTCVLDQGAEVVVMPK</sequence>
<dbReference type="OrthoDB" id="2684738at2759"/>
<feature type="non-terminal residue" evidence="4">
    <location>
        <position position="333"/>
    </location>
</feature>
<dbReference type="EMBL" id="KN835872">
    <property type="protein sequence ID" value="KIK33773.1"/>
    <property type="molecule type" value="Genomic_DNA"/>
</dbReference>
<feature type="region of interest" description="Disordered" evidence="2">
    <location>
        <begin position="127"/>
        <end position="159"/>
    </location>
</feature>
<organism evidence="4 5">
    <name type="scientific">Suillus luteus UH-Slu-Lm8-n1</name>
    <dbReference type="NCBI Taxonomy" id="930992"/>
    <lineage>
        <taxon>Eukaryota</taxon>
        <taxon>Fungi</taxon>
        <taxon>Dikarya</taxon>
        <taxon>Basidiomycota</taxon>
        <taxon>Agaricomycotina</taxon>
        <taxon>Agaricomycetes</taxon>
        <taxon>Agaricomycetidae</taxon>
        <taxon>Boletales</taxon>
        <taxon>Suillineae</taxon>
        <taxon>Suillaceae</taxon>
        <taxon>Suillus</taxon>
    </lineage>
</organism>
<protein>
    <recommendedName>
        <fullName evidence="3">DUF4100 domain-containing protein</fullName>
    </recommendedName>
</protein>
<name>A0A0D0AP48_9AGAM</name>
<accession>A0A0D0AP48</accession>